<comment type="caution">
    <text evidence="1">The sequence shown here is derived from an EMBL/GenBank/DDBJ whole genome shotgun (WGS) entry which is preliminary data.</text>
</comment>
<dbReference type="Proteomes" id="UP000011939">
    <property type="component" value="Unassembled WGS sequence"/>
</dbReference>
<reference evidence="1 2" key="1">
    <citation type="journal article" date="2013" name="Genome Announc.">
        <title>Genome Sequence of Campylobacter showae UNSWCD, Isolated from a Patient with Crohn's Disease.</title>
        <authorList>
            <person name="Tay A.P."/>
            <person name="Kaakoush N.O."/>
            <person name="Deshpande N.P."/>
            <person name="Chen Z."/>
            <person name="Mitchell H."/>
            <person name="Wilkins M.R."/>
        </authorList>
    </citation>
    <scope>NUCLEOTIDE SEQUENCE [LARGE SCALE GENOMIC DNA]</scope>
    <source>
        <strain evidence="1 2">CSUNSWCD</strain>
    </source>
</reference>
<protein>
    <submittedName>
        <fullName evidence="1">Uncharacterized protein</fullName>
    </submittedName>
</protein>
<evidence type="ECO:0000313" key="2">
    <source>
        <dbReference type="Proteomes" id="UP000011939"/>
    </source>
</evidence>
<dbReference type="AlphaFoldDB" id="M5IT27"/>
<dbReference type="EMBL" id="AMZQ01000001">
    <property type="protein sequence ID" value="EKU12303.1"/>
    <property type="molecule type" value="Genomic_DNA"/>
</dbReference>
<evidence type="ECO:0000313" key="1">
    <source>
        <dbReference type="EMBL" id="EKU12303.1"/>
    </source>
</evidence>
<sequence>MGLGVKFACFKFRELGLMANFKSVLLICRAKFASLIDVKFSFSGLG</sequence>
<gene>
    <name evidence="1" type="ORF">CSUNSWCD_243</name>
</gene>
<name>M5IT27_9BACT</name>
<accession>M5IT27</accession>
<dbReference type="STRING" id="1244083.CSUNSWCD_243"/>
<dbReference type="RefSeq" id="WP_009492755.1">
    <property type="nucleotide sequence ID" value="NZ_AMZQ01000001.1"/>
</dbReference>
<dbReference type="PATRIC" id="fig|1244083.3.peg.248"/>
<proteinExistence type="predicted"/>
<organism evidence="1 2">
    <name type="scientific">Campylobacter showae CSUNSWCD</name>
    <dbReference type="NCBI Taxonomy" id="1244083"/>
    <lineage>
        <taxon>Bacteria</taxon>
        <taxon>Pseudomonadati</taxon>
        <taxon>Campylobacterota</taxon>
        <taxon>Epsilonproteobacteria</taxon>
        <taxon>Campylobacterales</taxon>
        <taxon>Campylobacteraceae</taxon>
        <taxon>Campylobacter</taxon>
    </lineage>
</organism>